<accession>A0ABW9FC03</accession>
<evidence type="ECO:0000313" key="8">
    <source>
        <dbReference type="Proteomes" id="UP001629745"/>
    </source>
</evidence>
<feature type="transmembrane region" description="Helical" evidence="5">
    <location>
        <begin position="20"/>
        <end position="44"/>
    </location>
</feature>
<protein>
    <submittedName>
        <fullName evidence="7">MFS transporter</fullName>
    </submittedName>
</protein>
<dbReference type="CDD" id="cd17316">
    <property type="entry name" value="MFS_SV2_like"/>
    <property type="match status" value="1"/>
</dbReference>
<evidence type="ECO:0000256" key="1">
    <source>
        <dbReference type="ARBA" id="ARBA00004651"/>
    </source>
</evidence>
<dbReference type="InterPro" id="IPR036259">
    <property type="entry name" value="MFS_trans_sf"/>
</dbReference>
<feature type="transmembrane region" description="Helical" evidence="5">
    <location>
        <begin position="347"/>
        <end position="370"/>
    </location>
</feature>
<feature type="transmembrane region" description="Helical" evidence="5">
    <location>
        <begin position="110"/>
        <end position="131"/>
    </location>
</feature>
<evidence type="ECO:0000259" key="6">
    <source>
        <dbReference type="PROSITE" id="PS50850"/>
    </source>
</evidence>
<feature type="transmembrane region" description="Helical" evidence="5">
    <location>
        <begin position="86"/>
        <end position="104"/>
    </location>
</feature>
<dbReference type="Gene3D" id="1.20.1250.20">
    <property type="entry name" value="MFS general substrate transporter like domains"/>
    <property type="match status" value="1"/>
</dbReference>
<reference evidence="7 8" key="1">
    <citation type="submission" date="2023-11" db="EMBL/GenBank/DDBJ databases">
        <authorList>
            <person name="Val-Calvo J."/>
            <person name="Scortti M."/>
            <person name="Vazquez-Boland J."/>
        </authorList>
    </citation>
    <scope>NUCLEOTIDE SEQUENCE [LARGE SCALE GENOMIC DNA]</scope>
    <source>
        <strain evidence="7 8">PAM 2766</strain>
    </source>
</reference>
<comment type="caution">
    <text evidence="7">The sequence shown here is derived from an EMBL/GenBank/DDBJ whole genome shotgun (WGS) entry which is preliminary data.</text>
</comment>
<dbReference type="PANTHER" id="PTHR23508:SF10">
    <property type="entry name" value="CARBOXYLIC ACID TRANSPORTER PROTEIN HOMOLOG"/>
    <property type="match status" value="1"/>
</dbReference>
<keyword evidence="2 5" id="KW-0812">Transmembrane</keyword>
<dbReference type="EMBL" id="JBDLNV010000002">
    <property type="protein sequence ID" value="MFM1723082.1"/>
    <property type="molecule type" value="Genomic_DNA"/>
</dbReference>
<keyword evidence="8" id="KW-1185">Reference proteome</keyword>
<feature type="transmembrane region" description="Helical" evidence="5">
    <location>
        <begin position="261"/>
        <end position="286"/>
    </location>
</feature>
<feature type="transmembrane region" description="Helical" evidence="5">
    <location>
        <begin position="409"/>
        <end position="433"/>
    </location>
</feature>
<gene>
    <name evidence="7" type="ORF">ABEU20_001643</name>
</gene>
<feature type="transmembrane region" description="Helical" evidence="5">
    <location>
        <begin position="382"/>
        <end position="403"/>
    </location>
</feature>
<dbReference type="InterPro" id="IPR005829">
    <property type="entry name" value="Sugar_transporter_CS"/>
</dbReference>
<evidence type="ECO:0000313" key="7">
    <source>
        <dbReference type="EMBL" id="MFM1723082.1"/>
    </source>
</evidence>
<dbReference type="PROSITE" id="PS50850">
    <property type="entry name" value="MFS"/>
    <property type="match status" value="1"/>
</dbReference>
<evidence type="ECO:0000256" key="5">
    <source>
        <dbReference type="SAM" id="Phobius"/>
    </source>
</evidence>
<evidence type="ECO:0000256" key="3">
    <source>
        <dbReference type="ARBA" id="ARBA00022989"/>
    </source>
</evidence>
<dbReference type="Proteomes" id="UP001629745">
    <property type="component" value="Unassembled WGS sequence"/>
</dbReference>
<proteinExistence type="predicted"/>
<feature type="transmembrane region" description="Helical" evidence="5">
    <location>
        <begin position="143"/>
        <end position="168"/>
    </location>
</feature>
<organism evidence="7 8">
    <name type="scientific">Rhodococcus parequi</name>
    <dbReference type="NCBI Taxonomy" id="3137122"/>
    <lineage>
        <taxon>Bacteria</taxon>
        <taxon>Bacillati</taxon>
        <taxon>Actinomycetota</taxon>
        <taxon>Actinomycetes</taxon>
        <taxon>Mycobacteriales</taxon>
        <taxon>Nocardiaceae</taxon>
        <taxon>Rhodococcus</taxon>
    </lineage>
</organism>
<keyword evidence="4 5" id="KW-0472">Membrane</keyword>
<dbReference type="RefSeq" id="WP_420163647.1">
    <property type="nucleotide sequence ID" value="NZ_JBDLNV010000002.1"/>
</dbReference>
<sequence>MKSFDVMDEAPTSRFHRKLLIACCGGPFLDGFVLSIIGVALVGIKADLLPSSAEVGLIGAASLIGIFFGATLFGALTDRIGREKMYALDLTVLVIGCALSAFVQEAWQLIVLRFVIGLAIGADYPIATSLLTEFTPTKKRGFMIGVTGLSWSLGAGFAYIVGALFVGVSGGHDHWRWMLATSAILGVVVVLARRGIPESPRWLLGKGRVAEAEQVILDVYGKKLDLTDEAPAADDSGMTMLQSFKAIVRGGYLKRTLMCGALYFAQITPQYAMLTFLPVILAGFAVSSDGSAGLIVETVIILLFAIGSIPALRWVETIGRRKMSIIPFAVMAFPLIFLWLVPDAPVWLVVVAFCAYAFASGGPSILEWVYPNELFPTEIRATAVGVSVGISRIGAATGTYLLPISIDNFGIGATMGFGALITLAGFAACYAWAPETAGRPLEETASVAPAGSRTTASVD</sequence>
<dbReference type="InterPro" id="IPR020846">
    <property type="entry name" value="MFS_dom"/>
</dbReference>
<dbReference type="InterPro" id="IPR005828">
    <property type="entry name" value="MFS_sugar_transport-like"/>
</dbReference>
<dbReference type="Pfam" id="PF00083">
    <property type="entry name" value="Sugar_tr"/>
    <property type="match status" value="1"/>
</dbReference>
<dbReference type="SUPFAM" id="SSF103473">
    <property type="entry name" value="MFS general substrate transporter"/>
    <property type="match status" value="1"/>
</dbReference>
<feature type="domain" description="Major facilitator superfamily (MFS) profile" evidence="6">
    <location>
        <begin position="19"/>
        <end position="437"/>
    </location>
</feature>
<feature type="transmembrane region" description="Helical" evidence="5">
    <location>
        <begin position="174"/>
        <end position="192"/>
    </location>
</feature>
<feature type="transmembrane region" description="Helical" evidence="5">
    <location>
        <begin position="292"/>
        <end position="312"/>
    </location>
</feature>
<dbReference type="PROSITE" id="PS00217">
    <property type="entry name" value="SUGAR_TRANSPORT_2"/>
    <property type="match status" value="1"/>
</dbReference>
<evidence type="ECO:0000256" key="4">
    <source>
        <dbReference type="ARBA" id="ARBA00023136"/>
    </source>
</evidence>
<feature type="transmembrane region" description="Helical" evidence="5">
    <location>
        <begin position="324"/>
        <end position="341"/>
    </location>
</feature>
<dbReference type="PANTHER" id="PTHR23508">
    <property type="entry name" value="CARBOXYLIC ACID TRANSPORTER PROTEIN HOMOLOG"/>
    <property type="match status" value="1"/>
</dbReference>
<keyword evidence="3 5" id="KW-1133">Transmembrane helix</keyword>
<name>A0ABW9FC03_9NOCA</name>
<comment type="subcellular location">
    <subcellularLocation>
        <location evidence="1">Cell membrane</location>
        <topology evidence="1">Multi-pass membrane protein</topology>
    </subcellularLocation>
</comment>
<evidence type="ECO:0000256" key="2">
    <source>
        <dbReference type="ARBA" id="ARBA00022692"/>
    </source>
</evidence>
<feature type="transmembrane region" description="Helical" evidence="5">
    <location>
        <begin position="56"/>
        <end position="74"/>
    </location>
</feature>